<sequence length="128" mass="13788">MITLHAGAQQLGLDKNLLSTPQSTELPITPAVDLNGLLSHVLDNLQHVLSILVQCACQHDATGQQALLSLDESTKTQTDHQVCINNLLVPLPRTLRTPALRAHTTSAGINRSNNNQNSISDDEVAKPE</sequence>
<evidence type="ECO:0000256" key="1">
    <source>
        <dbReference type="SAM" id="MobiDB-lite"/>
    </source>
</evidence>
<evidence type="ECO:0000313" key="3">
    <source>
        <dbReference type="Proteomes" id="UP000712600"/>
    </source>
</evidence>
<name>A0A3N6QFJ5_BRACR</name>
<proteinExistence type="predicted"/>
<evidence type="ECO:0000313" key="2">
    <source>
        <dbReference type="EMBL" id="KAF3555562.1"/>
    </source>
</evidence>
<reference evidence="2" key="1">
    <citation type="submission" date="2019-12" db="EMBL/GenBank/DDBJ databases">
        <title>Genome sequencing and annotation of Brassica cretica.</title>
        <authorList>
            <person name="Studholme D.J."/>
            <person name="Sarris P."/>
        </authorList>
    </citation>
    <scope>NUCLEOTIDE SEQUENCE</scope>
    <source>
        <strain evidence="2">PFS-109/04</strain>
        <tissue evidence="2">Leaf</tissue>
    </source>
</reference>
<feature type="compositionally biased region" description="Low complexity" evidence="1">
    <location>
        <begin position="109"/>
        <end position="119"/>
    </location>
</feature>
<comment type="caution">
    <text evidence="2">The sequence shown here is derived from an EMBL/GenBank/DDBJ whole genome shotgun (WGS) entry which is preliminary data.</text>
</comment>
<gene>
    <name evidence="2" type="ORF">F2Q69_00015550</name>
</gene>
<feature type="region of interest" description="Disordered" evidence="1">
    <location>
        <begin position="99"/>
        <end position="128"/>
    </location>
</feature>
<dbReference type="Proteomes" id="UP000712600">
    <property type="component" value="Unassembled WGS sequence"/>
</dbReference>
<dbReference type="AlphaFoldDB" id="A0A3N6QFJ5"/>
<protein>
    <submittedName>
        <fullName evidence="2">Uncharacterized protein</fullName>
    </submittedName>
</protein>
<dbReference type="EMBL" id="QGKX02000996">
    <property type="protein sequence ID" value="KAF3555562.1"/>
    <property type="molecule type" value="Genomic_DNA"/>
</dbReference>
<organism evidence="2 3">
    <name type="scientific">Brassica cretica</name>
    <name type="common">Mustard</name>
    <dbReference type="NCBI Taxonomy" id="69181"/>
    <lineage>
        <taxon>Eukaryota</taxon>
        <taxon>Viridiplantae</taxon>
        <taxon>Streptophyta</taxon>
        <taxon>Embryophyta</taxon>
        <taxon>Tracheophyta</taxon>
        <taxon>Spermatophyta</taxon>
        <taxon>Magnoliopsida</taxon>
        <taxon>eudicotyledons</taxon>
        <taxon>Gunneridae</taxon>
        <taxon>Pentapetalae</taxon>
        <taxon>rosids</taxon>
        <taxon>malvids</taxon>
        <taxon>Brassicales</taxon>
        <taxon>Brassicaceae</taxon>
        <taxon>Brassiceae</taxon>
        <taxon>Brassica</taxon>
    </lineage>
</organism>
<accession>A0A3N6QFJ5</accession>